<proteinExistence type="predicted"/>
<accession>A0AA36INK9</accession>
<reference evidence="1" key="1">
    <citation type="submission" date="2023-08" db="EMBL/GenBank/DDBJ databases">
        <authorList>
            <person name="Chen Y."/>
            <person name="Shah S."/>
            <person name="Dougan E. K."/>
            <person name="Thang M."/>
            <person name="Chan C."/>
        </authorList>
    </citation>
    <scope>NUCLEOTIDE SEQUENCE</scope>
</reference>
<evidence type="ECO:0000313" key="1">
    <source>
        <dbReference type="EMBL" id="CAJ1390015.1"/>
    </source>
</evidence>
<protein>
    <submittedName>
        <fullName evidence="1">Uncharacterized protein</fullName>
    </submittedName>
</protein>
<sequence>MSQEPWDSKTAASSVCAEKRVSCRVIGLFCDPYVANTNLEGGHSAPRRGFGFRAPKGSEETLSDVAGWLGRLKTDGKTSEAISEASKLFEEAARLGNEGRGAFGSGPKGAAAWVVSLREKLSKLREGQLLLAPGGWINNKEK</sequence>
<name>A0AA36INK9_9DINO</name>
<organism evidence="1 2">
    <name type="scientific">Effrenium voratum</name>
    <dbReference type="NCBI Taxonomy" id="2562239"/>
    <lineage>
        <taxon>Eukaryota</taxon>
        <taxon>Sar</taxon>
        <taxon>Alveolata</taxon>
        <taxon>Dinophyceae</taxon>
        <taxon>Suessiales</taxon>
        <taxon>Symbiodiniaceae</taxon>
        <taxon>Effrenium</taxon>
    </lineage>
</organism>
<dbReference type="Proteomes" id="UP001178507">
    <property type="component" value="Unassembled WGS sequence"/>
</dbReference>
<evidence type="ECO:0000313" key="2">
    <source>
        <dbReference type="Proteomes" id="UP001178507"/>
    </source>
</evidence>
<comment type="caution">
    <text evidence="1">The sequence shown here is derived from an EMBL/GenBank/DDBJ whole genome shotgun (WGS) entry which is preliminary data.</text>
</comment>
<gene>
    <name evidence="1" type="ORF">EVOR1521_LOCUS15527</name>
</gene>
<dbReference type="AlphaFoldDB" id="A0AA36INK9"/>
<dbReference type="EMBL" id="CAUJNA010001990">
    <property type="protein sequence ID" value="CAJ1390015.1"/>
    <property type="molecule type" value="Genomic_DNA"/>
</dbReference>
<keyword evidence="2" id="KW-1185">Reference proteome</keyword>